<proteinExistence type="predicted"/>
<evidence type="ECO:0000313" key="6">
    <source>
        <dbReference type="Proteomes" id="UP000562045"/>
    </source>
</evidence>
<dbReference type="Proteomes" id="UP000562045">
    <property type="component" value="Unassembled WGS sequence"/>
</dbReference>
<dbReference type="SUPFAM" id="SSF63817">
    <property type="entry name" value="Sortase"/>
    <property type="match status" value="1"/>
</dbReference>
<dbReference type="EC" id="3.4.22.70" evidence="5"/>
<accession>A0A7Y9ZHH4</accession>
<dbReference type="NCBIfam" id="NF033747">
    <property type="entry name" value="class_E_sortase"/>
    <property type="match status" value="1"/>
</dbReference>
<dbReference type="AlphaFoldDB" id="A0A7Y9ZHH4"/>
<feature type="active site" description="Proton donor/acceptor" evidence="2">
    <location>
        <position position="163"/>
    </location>
</feature>
<keyword evidence="4" id="KW-0812">Transmembrane</keyword>
<dbReference type="InterPro" id="IPR042003">
    <property type="entry name" value="Sortase_E"/>
</dbReference>
<feature type="transmembrane region" description="Helical" evidence="4">
    <location>
        <begin position="42"/>
        <end position="67"/>
    </location>
</feature>
<feature type="region of interest" description="Disordered" evidence="3">
    <location>
        <begin position="1"/>
        <end position="35"/>
    </location>
</feature>
<dbReference type="EMBL" id="JACBZM010000001">
    <property type="protein sequence ID" value="NYI45081.1"/>
    <property type="molecule type" value="Genomic_DNA"/>
</dbReference>
<keyword evidence="1 5" id="KW-0378">Hydrolase</keyword>
<protein>
    <submittedName>
        <fullName evidence="5">Sortase A</fullName>
        <ecNumber evidence="5">3.4.22.70</ecNumber>
    </submittedName>
</protein>
<reference evidence="5 6" key="1">
    <citation type="submission" date="2020-07" db="EMBL/GenBank/DDBJ databases">
        <title>Sequencing the genomes of 1000 actinobacteria strains.</title>
        <authorList>
            <person name="Klenk H.-P."/>
        </authorList>
    </citation>
    <scope>NUCLEOTIDE SEQUENCE [LARGE SCALE GENOMIC DNA]</scope>
    <source>
        <strain evidence="5 6">DSM 15131</strain>
    </source>
</reference>
<dbReference type="CDD" id="cd05830">
    <property type="entry name" value="Sortase_E"/>
    <property type="match status" value="1"/>
</dbReference>
<dbReference type="GO" id="GO:0016787">
    <property type="term" value="F:hydrolase activity"/>
    <property type="evidence" value="ECO:0007669"/>
    <property type="project" value="UniProtKB-KW"/>
</dbReference>
<gene>
    <name evidence="5" type="ORF">BJ993_002161</name>
</gene>
<dbReference type="Pfam" id="PF04203">
    <property type="entry name" value="Sortase"/>
    <property type="match status" value="1"/>
</dbReference>
<evidence type="ECO:0000313" key="5">
    <source>
        <dbReference type="EMBL" id="NYI45081.1"/>
    </source>
</evidence>
<evidence type="ECO:0000256" key="3">
    <source>
        <dbReference type="SAM" id="MobiDB-lite"/>
    </source>
</evidence>
<evidence type="ECO:0000256" key="4">
    <source>
        <dbReference type="SAM" id="Phobius"/>
    </source>
</evidence>
<feature type="active site" description="Acyl-thioester intermediate" evidence="2">
    <location>
        <position position="231"/>
    </location>
</feature>
<dbReference type="InterPro" id="IPR005754">
    <property type="entry name" value="Sortase"/>
</dbReference>
<dbReference type="InterPro" id="IPR023365">
    <property type="entry name" value="Sortase_dom-sf"/>
</dbReference>
<evidence type="ECO:0000256" key="2">
    <source>
        <dbReference type="PIRSR" id="PIRSR605754-1"/>
    </source>
</evidence>
<name>A0A7Y9ZHH4_9ACTN</name>
<comment type="caution">
    <text evidence="5">The sequence shown here is derived from an EMBL/GenBank/DDBJ whole genome shotgun (WGS) entry which is preliminary data.</text>
</comment>
<dbReference type="InterPro" id="IPR053465">
    <property type="entry name" value="Sortase_Class_E"/>
</dbReference>
<evidence type="ECO:0000256" key="1">
    <source>
        <dbReference type="ARBA" id="ARBA00022801"/>
    </source>
</evidence>
<dbReference type="NCBIfam" id="TIGR01076">
    <property type="entry name" value="sortase_fam"/>
    <property type="match status" value="1"/>
</dbReference>
<organism evidence="5 6">
    <name type="scientific">Nocardioides aromaticivorans</name>
    <dbReference type="NCBI Taxonomy" id="200618"/>
    <lineage>
        <taxon>Bacteria</taxon>
        <taxon>Bacillati</taxon>
        <taxon>Actinomycetota</taxon>
        <taxon>Actinomycetes</taxon>
        <taxon>Propionibacteriales</taxon>
        <taxon>Nocardioidaceae</taxon>
        <taxon>Nocardioides</taxon>
    </lineage>
</organism>
<keyword evidence="4" id="KW-1133">Transmembrane helix</keyword>
<dbReference type="RefSeq" id="WP_218864673.1">
    <property type="nucleotide sequence ID" value="NZ_JACBZM010000001.1"/>
</dbReference>
<dbReference type="Gene3D" id="2.40.260.10">
    <property type="entry name" value="Sortase"/>
    <property type="match status" value="1"/>
</dbReference>
<sequence>MSQHHPATIPSPREPASLPGAPLDGGRHRAPAGRSRAERHRLGLMVVAELVLTASALLLLYLGWYLVVDDHAVAADQHAAATRMLREWDALPASGPRAPESPSAPSDVEVGDRFAVIRVPRFGDDWLRPVIEGTSTAQLDEGVGHYAGTALPGQVGNFSVAGHRLTHGSAFTRIAELEVGDVVGVRTATTWFVYRVTSSEIVAPGDVQVIAPVPDAPGAAPTEPVMTLTSCHPLYGSSERYVVHASLLASAPASDGVPDELRAEVA</sequence>
<keyword evidence="4" id="KW-0472">Membrane</keyword>